<dbReference type="AlphaFoldDB" id="A0A372LDU9"/>
<keyword evidence="1" id="KW-0812">Transmembrane</keyword>
<dbReference type="RefSeq" id="WP_117322559.1">
    <property type="nucleotide sequence ID" value="NZ_QVTD01000005.1"/>
</dbReference>
<feature type="transmembrane region" description="Helical" evidence="1">
    <location>
        <begin position="142"/>
        <end position="160"/>
    </location>
</feature>
<accession>A0A372LDU9</accession>
<evidence type="ECO:0000256" key="1">
    <source>
        <dbReference type="SAM" id="Phobius"/>
    </source>
</evidence>
<feature type="domain" description="PDZ" evidence="2">
    <location>
        <begin position="297"/>
        <end position="363"/>
    </location>
</feature>
<evidence type="ECO:0000313" key="4">
    <source>
        <dbReference type="Proteomes" id="UP000262939"/>
    </source>
</evidence>
<dbReference type="InterPro" id="IPR041489">
    <property type="entry name" value="PDZ_6"/>
</dbReference>
<organism evidence="3 4">
    <name type="scientific">Peribacillus glennii</name>
    <dbReference type="NCBI Taxonomy" id="2303991"/>
    <lineage>
        <taxon>Bacteria</taxon>
        <taxon>Bacillati</taxon>
        <taxon>Bacillota</taxon>
        <taxon>Bacilli</taxon>
        <taxon>Bacillales</taxon>
        <taxon>Bacillaceae</taxon>
        <taxon>Peribacillus</taxon>
    </lineage>
</organism>
<gene>
    <name evidence="3" type="ORF">D0466_10755</name>
</gene>
<dbReference type="InterPro" id="IPR001478">
    <property type="entry name" value="PDZ"/>
</dbReference>
<dbReference type="Gene3D" id="2.30.42.10">
    <property type="match status" value="1"/>
</dbReference>
<keyword evidence="1" id="KW-1133">Transmembrane helix</keyword>
<evidence type="ECO:0000313" key="3">
    <source>
        <dbReference type="EMBL" id="RFU63923.1"/>
    </source>
</evidence>
<feature type="transmembrane region" description="Helical" evidence="1">
    <location>
        <begin position="210"/>
        <end position="231"/>
    </location>
</feature>
<feature type="transmembrane region" description="Helical" evidence="1">
    <location>
        <begin position="20"/>
        <end position="37"/>
    </location>
</feature>
<dbReference type="Proteomes" id="UP000262939">
    <property type="component" value="Unassembled WGS sequence"/>
</dbReference>
<name>A0A372LDU9_9BACI</name>
<feature type="transmembrane region" description="Helical" evidence="1">
    <location>
        <begin position="251"/>
        <end position="268"/>
    </location>
</feature>
<evidence type="ECO:0000259" key="2">
    <source>
        <dbReference type="SMART" id="SM00228"/>
    </source>
</evidence>
<keyword evidence="1" id="KW-0472">Membrane</keyword>
<proteinExistence type="predicted"/>
<sequence>MTEEWLFACLKGLGTFFLHPVFYVSVFLSVLIGYLRVKRERSDFHIRIHDMFQEMRFLLPRGITYGLILSLITLAAGLVIPFASLLLIGILSLMLSVTLRFRFLSPAYSIGLAFFLIFFMYGRDVQLPLFEETFHNLDRPVYSALPILLGLLLIAEGALIRRSGHKKLSPKLLISKRGFTVGSYVSKRMWLVPMFVLVPGGNLPALFEWWPVFSVGNVHVSPMFVPFLIGFSHQIKGMLPGQAIRAYGKQVLIFGIVITAIAAAGHWYPVISMAAVVLAVLGRELITYFTNAADEKRPFYFSRSKLGVRILGILPHSPADKMGLQMGEVISKVNGVTVRDEREFYEALLKNRAHCKLEVVGNNDQIRFVQRALFEGEHHELGILFVEGMKKERGRAV</sequence>
<keyword evidence="4" id="KW-1185">Reference proteome</keyword>
<protein>
    <submittedName>
        <fullName evidence="3">PDZ domain-containing protein</fullName>
    </submittedName>
</protein>
<dbReference type="SUPFAM" id="SSF50156">
    <property type="entry name" value="PDZ domain-like"/>
    <property type="match status" value="1"/>
</dbReference>
<dbReference type="SMART" id="SM00228">
    <property type="entry name" value="PDZ"/>
    <property type="match status" value="1"/>
</dbReference>
<dbReference type="InterPro" id="IPR036034">
    <property type="entry name" value="PDZ_sf"/>
</dbReference>
<dbReference type="EMBL" id="QVTD01000005">
    <property type="protein sequence ID" value="RFU63923.1"/>
    <property type="molecule type" value="Genomic_DNA"/>
</dbReference>
<feature type="transmembrane region" description="Helical" evidence="1">
    <location>
        <begin position="58"/>
        <end position="76"/>
    </location>
</feature>
<dbReference type="Pfam" id="PF17820">
    <property type="entry name" value="PDZ_6"/>
    <property type="match status" value="1"/>
</dbReference>
<reference evidence="3 4" key="1">
    <citation type="submission" date="2018-08" db="EMBL/GenBank/DDBJ databases">
        <title>Bacillus chawlae sp. nov., Bacillus glennii sp. nov., and Bacillus saganii sp. nov. Isolated from the Vehicle Assembly Building at Kennedy Space Center where the Viking Spacecraft were Assembled.</title>
        <authorList>
            <person name="Seuylemezian A."/>
            <person name="Vaishampayan P."/>
        </authorList>
    </citation>
    <scope>NUCLEOTIDE SEQUENCE [LARGE SCALE GENOMIC DNA]</scope>
    <source>
        <strain evidence="3 4">V44-8</strain>
    </source>
</reference>
<comment type="caution">
    <text evidence="3">The sequence shown here is derived from an EMBL/GenBank/DDBJ whole genome shotgun (WGS) entry which is preliminary data.</text>
</comment>
<feature type="transmembrane region" description="Helical" evidence="1">
    <location>
        <begin position="106"/>
        <end position="122"/>
    </location>
</feature>
<dbReference type="OrthoDB" id="198399at2"/>